<dbReference type="Proteomes" id="UP001600165">
    <property type="component" value="Unassembled WGS sequence"/>
</dbReference>
<dbReference type="EMBL" id="JBHZOL010000003">
    <property type="protein sequence ID" value="MFE4104710.1"/>
    <property type="molecule type" value="Genomic_DNA"/>
</dbReference>
<dbReference type="SUPFAM" id="SSF51735">
    <property type="entry name" value="NAD(P)-binding Rossmann-fold domains"/>
    <property type="match status" value="1"/>
</dbReference>
<evidence type="ECO:0000256" key="1">
    <source>
        <dbReference type="ARBA" id="ARBA00007637"/>
    </source>
</evidence>
<dbReference type="InterPro" id="IPR001509">
    <property type="entry name" value="Epimerase_deHydtase"/>
</dbReference>
<evidence type="ECO:0000313" key="3">
    <source>
        <dbReference type="EMBL" id="MFE4104710.1"/>
    </source>
</evidence>
<evidence type="ECO:0000313" key="4">
    <source>
        <dbReference type="Proteomes" id="UP001600165"/>
    </source>
</evidence>
<evidence type="ECO:0000259" key="2">
    <source>
        <dbReference type="Pfam" id="PF01370"/>
    </source>
</evidence>
<sequence length="383" mass="43281">MRVLVIGGDGYCGWATALYLSNQGHDVAILDSLVRRHWDMELCVETLTPIAPIQARLQRWQDLTGKSIDLFVGDINNYTFLKDAMLKFEPEAVVHFGEQRSAPFSMIDREHAVLTQVNNVVGTLNLLYVIREHFPNCHLVKLGTMGEYGTPNIDIEEGYITIEHNGRKDTLPYPKQPGSFYHLSKVHDSHNIHFACKIWGLRATDLNQGIVYGVLTEETGMDELLINRLDYDGVFGTALNRFCIQAAIGHPLTVYGKGGQTRGLLDIRDTVRCIEIAVNNPANPGEFRVFNQFTEMFSIADLAMMVKKAGNAMGLSVEVNNLENPRVELEEHYFNAKNTKLKDLGLEPHYLSDSLLDSLLNFAVKYKTRVDEKQILPKVKWNK</sequence>
<dbReference type="InterPro" id="IPR036291">
    <property type="entry name" value="NAD(P)-bd_dom_sf"/>
</dbReference>
<dbReference type="Gene3D" id="3.90.25.10">
    <property type="entry name" value="UDP-galactose 4-epimerase, domain 1"/>
    <property type="match status" value="1"/>
</dbReference>
<gene>
    <name evidence="3" type="ORF">ACFVKH_00375</name>
</gene>
<accession>A0ABW6IAL9</accession>
<protein>
    <submittedName>
        <fullName evidence="3">NAD-dependent epimerase/dehydratase family protein</fullName>
    </submittedName>
</protein>
<proteinExistence type="inferred from homology"/>
<comment type="caution">
    <text evidence="3">The sequence shown here is derived from an EMBL/GenBank/DDBJ whole genome shotgun (WGS) entry which is preliminary data.</text>
</comment>
<dbReference type="CDD" id="cd05255">
    <property type="entry name" value="SQD1_like_SDR_e"/>
    <property type="match status" value="1"/>
</dbReference>
<feature type="domain" description="NAD-dependent epimerase/dehydratase" evidence="2">
    <location>
        <begin position="3"/>
        <end position="291"/>
    </location>
</feature>
<dbReference type="Gene3D" id="3.40.50.720">
    <property type="entry name" value="NAD(P)-binding Rossmann-like Domain"/>
    <property type="match status" value="1"/>
</dbReference>
<name>A0ABW6IAL9_9CYAN</name>
<organism evidence="3 4">
    <name type="scientific">Almyronema epifaneia S1</name>
    <dbReference type="NCBI Taxonomy" id="2991925"/>
    <lineage>
        <taxon>Bacteria</taxon>
        <taxon>Bacillati</taxon>
        <taxon>Cyanobacteriota</taxon>
        <taxon>Cyanophyceae</taxon>
        <taxon>Nodosilineales</taxon>
        <taxon>Nodosilineaceae</taxon>
        <taxon>Almyronema</taxon>
        <taxon>Almyronema epifaneia</taxon>
    </lineage>
</organism>
<reference evidence="3 4" key="1">
    <citation type="submission" date="2024-10" db="EMBL/GenBank/DDBJ databases">
        <authorList>
            <person name="Ratan Roy A."/>
            <person name="Morales Sandoval P.H."/>
            <person name="De Los Santos Villalobos S."/>
            <person name="Chakraborty S."/>
            <person name="Mukherjee J."/>
        </authorList>
    </citation>
    <scope>NUCLEOTIDE SEQUENCE [LARGE SCALE GENOMIC DNA]</scope>
    <source>
        <strain evidence="3 4">S1</strain>
    </source>
</reference>
<comment type="similarity">
    <text evidence="1">Belongs to the NAD(P)-dependent epimerase/dehydratase family.</text>
</comment>
<keyword evidence="4" id="KW-1185">Reference proteome</keyword>
<dbReference type="Pfam" id="PF01370">
    <property type="entry name" value="Epimerase"/>
    <property type="match status" value="1"/>
</dbReference>
<dbReference type="PANTHER" id="PTHR43000">
    <property type="entry name" value="DTDP-D-GLUCOSE 4,6-DEHYDRATASE-RELATED"/>
    <property type="match status" value="1"/>
</dbReference>
<dbReference type="RefSeq" id="WP_377960250.1">
    <property type="nucleotide sequence ID" value="NZ_JBHZOL010000003.1"/>
</dbReference>